<dbReference type="KEGG" id="ccro:CMC5_067060"/>
<keyword evidence="1" id="KW-0805">Transcription regulation</keyword>
<evidence type="ECO:0000313" key="6">
    <source>
        <dbReference type="Proteomes" id="UP000067626"/>
    </source>
</evidence>
<dbReference type="EMBL" id="CP012159">
    <property type="protein sequence ID" value="AKT42480.1"/>
    <property type="molecule type" value="Genomic_DNA"/>
</dbReference>
<dbReference type="Proteomes" id="UP000067626">
    <property type="component" value="Chromosome"/>
</dbReference>
<dbReference type="Gene3D" id="1.10.10.60">
    <property type="entry name" value="Homeodomain-like"/>
    <property type="match status" value="1"/>
</dbReference>
<dbReference type="GO" id="GO:0043565">
    <property type="term" value="F:sequence-specific DNA binding"/>
    <property type="evidence" value="ECO:0007669"/>
    <property type="project" value="InterPro"/>
</dbReference>
<organism evidence="5 6">
    <name type="scientific">Chondromyces crocatus</name>
    <dbReference type="NCBI Taxonomy" id="52"/>
    <lineage>
        <taxon>Bacteria</taxon>
        <taxon>Pseudomonadati</taxon>
        <taxon>Myxococcota</taxon>
        <taxon>Polyangia</taxon>
        <taxon>Polyangiales</taxon>
        <taxon>Polyangiaceae</taxon>
        <taxon>Chondromyces</taxon>
    </lineage>
</organism>
<dbReference type="InterPro" id="IPR050204">
    <property type="entry name" value="AraC_XylS_family_regulators"/>
</dbReference>
<gene>
    <name evidence="5" type="ORF">CMC5_067060</name>
</gene>
<sequence length="68" mass="7611">MSPKAFIRSVRLQRAVRALRAGELLTKVAADAGYYDQSHMNADFRELLGMTPGAFMRRDEASPPLRVC</sequence>
<keyword evidence="3" id="KW-0804">Transcription</keyword>
<accession>A0A0K1ENG6</accession>
<evidence type="ECO:0000259" key="4">
    <source>
        <dbReference type="PROSITE" id="PS01124"/>
    </source>
</evidence>
<dbReference type="STRING" id="52.CMC5_067060"/>
<feature type="domain" description="HTH araC/xylS-type" evidence="4">
    <location>
        <begin position="1"/>
        <end position="58"/>
    </location>
</feature>
<dbReference type="AlphaFoldDB" id="A0A0K1ENG6"/>
<evidence type="ECO:0000256" key="1">
    <source>
        <dbReference type="ARBA" id="ARBA00023015"/>
    </source>
</evidence>
<dbReference type="SUPFAM" id="SSF46689">
    <property type="entry name" value="Homeodomain-like"/>
    <property type="match status" value="1"/>
</dbReference>
<dbReference type="PANTHER" id="PTHR46796">
    <property type="entry name" value="HTH-TYPE TRANSCRIPTIONAL ACTIVATOR RHAS-RELATED"/>
    <property type="match status" value="1"/>
</dbReference>
<dbReference type="Pfam" id="PF12833">
    <property type="entry name" value="HTH_18"/>
    <property type="match status" value="1"/>
</dbReference>
<dbReference type="PROSITE" id="PS01124">
    <property type="entry name" value="HTH_ARAC_FAMILY_2"/>
    <property type="match status" value="1"/>
</dbReference>
<evidence type="ECO:0000313" key="5">
    <source>
        <dbReference type="EMBL" id="AKT42480.1"/>
    </source>
</evidence>
<dbReference type="GO" id="GO:0003700">
    <property type="term" value="F:DNA-binding transcription factor activity"/>
    <property type="evidence" value="ECO:0007669"/>
    <property type="project" value="InterPro"/>
</dbReference>
<dbReference type="InterPro" id="IPR018060">
    <property type="entry name" value="HTH_AraC"/>
</dbReference>
<keyword evidence="6" id="KW-1185">Reference proteome</keyword>
<protein>
    <recommendedName>
        <fullName evidence="4">HTH araC/xylS-type domain-containing protein</fullName>
    </recommendedName>
</protein>
<keyword evidence="2" id="KW-0238">DNA-binding</keyword>
<name>A0A0K1ENG6_CHOCO</name>
<reference evidence="5 6" key="1">
    <citation type="submission" date="2015-07" db="EMBL/GenBank/DDBJ databases">
        <title>Genome analysis of myxobacterium Chondromyces crocatus Cm c5 reveals a high potential for natural compound synthesis and the genetic basis for the loss of fruiting body formation.</title>
        <authorList>
            <person name="Zaburannyi N."/>
            <person name="Bunk B."/>
            <person name="Maier J."/>
            <person name="Overmann J."/>
            <person name="Mueller R."/>
        </authorList>
    </citation>
    <scope>NUCLEOTIDE SEQUENCE [LARGE SCALE GENOMIC DNA]</scope>
    <source>
        <strain evidence="5 6">Cm c5</strain>
    </source>
</reference>
<dbReference type="SMART" id="SM00342">
    <property type="entry name" value="HTH_ARAC"/>
    <property type="match status" value="1"/>
</dbReference>
<proteinExistence type="predicted"/>
<evidence type="ECO:0000256" key="2">
    <source>
        <dbReference type="ARBA" id="ARBA00023125"/>
    </source>
</evidence>
<dbReference type="InterPro" id="IPR009057">
    <property type="entry name" value="Homeodomain-like_sf"/>
</dbReference>
<evidence type="ECO:0000256" key="3">
    <source>
        <dbReference type="ARBA" id="ARBA00023163"/>
    </source>
</evidence>